<feature type="transmembrane region" description="Helical" evidence="1">
    <location>
        <begin position="97"/>
        <end position="115"/>
    </location>
</feature>
<feature type="transmembrane region" description="Helical" evidence="1">
    <location>
        <begin position="180"/>
        <end position="198"/>
    </location>
</feature>
<dbReference type="EMBL" id="MFJK01000014">
    <property type="protein sequence ID" value="OGG18467.1"/>
    <property type="molecule type" value="Genomic_DNA"/>
</dbReference>
<feature type="transmembrane region" description="Helical" evidence="1">
    <location>
        <begin position="231"/>
        <end position="249"/>
    </location>
</feature>
<evidence type="ECO:0008006" key="4">
    <source>
        <dbReference type="Google" id="ProtNLM"/>
    </source>
</evidence>
<feature type="transmembrane region" description="Helical" evidence="1">
    <location>
        <begin position="153"/>
        <end position="173"/>
    </location>
</feature>
<organism evidence="2 3">
    <name type="scientific">Candidatus Gottesmanbacteria bacterium RIFCSPHIGHO2_01_FULL_47_48</name>
    <dbReference type="NCBI Taxonomy" id="1798381"/>
    <lineage>
        <taxon>Bacteria</taxon>
        <taxon>Candidatus Gottesmaniibacteriota</taxon>
    </lineage>
</organism>
<reference evidence="2 3" key="1">
    <citation type="journal article" date="2016" name="Nat. Commun.">
        <title>Thousands of microbial genomes shed light on interconnected biogeochemical processes in an aquifer system.</title>
        <authorList>
            <person name="Anantharaman K."/>
            <person name="Brown C.T."/>
            <person name="Hug L.A."/>
            <person name="Sharon I."/>
            <person name="Castelle C.J."/>
            <person name="Probst A.J."/>
            <person name="Thomas B.C."/>
            <person name="Singh A."/>
            <person name="Wilkins M.J."/>
            <person name="Karaoz U."/>
            <person name="Brodie E.L."/>
            <person name="Williams K.H."/>
            <person name="Hubbard S.S."/>
            <person name="Banfield J.F."/>
        </authorList>
    </citation>
    <scope>NUCLEOTIDE SEQUENCE [LARGE SCALE GENOMIC DNA]</scope>
</reference>
<sequence length="257" mass="29600">MKALDFLILAGVPLAATFLSVTFKTNFFVSTFLFYGTIGVYFSARRPQGIKRALVFSVLISIIAFFVGDYIASRDGSWFVPTIFPVRWLGVAAFEDLFWAFVGSYAVVIFYEHFLDRARHRVIGRRLFYFAFLIAIILGGMLVFHYLDSVVLQVRYAYLLLGIFGILLPILLFLGDHPRFVANFLKVGAYFAVVNFLHEISSLQNDLWTFPGKHFVGWVTFLDYKFPFEELFFFILLAGVMVLAFLEYFDDDRHVRG</sequence>
<feature type="transmembrane region" description="Helical" evidence="1">
    <location>
        <begin position="127"/>
        <end position="147"/>
    </location>
</feature>
<dbReference type="STRING" id="1798381.A2721_01620"/>
<feature type="transmembrane region" description="Helical" evidence="1">
    <location>
        <begin position="25"/>
        <end position="42"/>
    </location>
</feature>
<keyword evidence="1" id="KW-0812">Transmembrane</keyword>
<keyword evidence="1" id="KW-0472">Membrane</keyword>
<dbReference type="Proteomes" id="UP000177871">
    <property type="component" value="Unassembled WGS sequence"/>
</dbReference>
<proteinExistence type="predicted"/>
<feature type="transmembrane region" description="Helical" evidence="1">
    <location>
        <begin position="54"/>
        <end position="72"/>
    </location>
</feature>
<keyword evidence="1" id="KW-1133">Transmembrane helix</keyword>
<gene>
    <name evidence="2" type="ORF">A2721_01620</name>
</gene>
<accession>A0A1F6A295</accession>
<evidence type="ECO:0000256" key="1">
    <source>
        <dbReference type="SAM" id="Phobius"/>
    </source>
</evidence>
<name>A0A1F6A295_9BACT</name>
<protein>
    <recommendedName>
        <fullName evidence="4">Lycopene cyclase domain-containing protein</fullName>
    </recommendedName>
</protein>
<dbReference type="AlphaFoldDB" id="A0A1F6A295"/>
<evidence type="ECO:0000313" key="3">
    <source>
        <dbReference type="Proteomes" id="UP000177871"/>
    </source>
</evidence>
<evidence type="ECO:0000313" key="2">
    <source>
        <dbReference type="EMBL" id="OGG18467.1"/>
    </source>
</evidence>
<comment type="caution">
    <text evidence="2">The sequence shown here is derived from an EMBL/GenBank/DDBJ whole genome shotgun (WGS) entry which is preliminary data.</text>
</comment>